<gene>
    <name evidence="9" type="ORF">R4315_09880</name>
</gene>
<keyword evidence="4 7" id="KW-0812">Transmembrane</keyword>
<feature type="transmembrane region" description="Helical" evidence="7">
    <location>
        <begin position="187"/>
        <end position="205"/>
    </location>
</feature>
<feature type="transmembrane region" description="Helical" evidence="7">
    <location>
        <begin position="271"/>
        <end position="291"/>
    </location>
</feature>
<evidence type="ECO:0000313" key="10">
    <source>
        <dbReference type="Proteomes" id="UP001185863"/>
    </source>
</evidence>
<dbReference type="PANTHER" id="PTHR23517:SF2">
    <property type="entry name" value="MULTIDRUG RESISTANCE PROTEIN MDTH"/>
    <property type="match status" value="1"/>
</dbReference>
<feature type="transmembrane region" description="Helical" evidence="7">
    <location>
        <begin position="367"/>
        <end position="388"/>
    </location>
</feature>
<feature type="transmembrane region" description="Helical" evidence="7">
    <location>
        <begin position="116"/>
        <end position="141"/>
    </location>
</feature>
<keyword evidence="6 7" id="KW-0472">Membrane</keyword>
<evidence type="ECO:0000256" key="3">
    <source>
        <dbReference type="ARBA" id="ARBA00022475"/>
    </source>
</evidence>
<dbReference type="Gene3D" id="1.20.1250.20">
    <property type="entry name" value="MFS general substrate transporter like domains"/>
    <property type="match status" value="1"/>
</dbReference>
<dbReference type="InterPro" id="IPR036259">
    <property type="entry name" value="MFS_trans_sf"/>
</dbReference>
<comment type="caution">
    <text evidence="9">The sequence shown here is derived from an EMBL/GenBank/DDBJ whole genome shotgun (WGS) entry which is preliminary data.</text>
</comment>
<dbReference type="Pfam" id="PF07690">
    <property type="entry name" value="MFS_1"/>
    <property type="match status" value="1"/>
</dbReference>
<feature type="transmembrane region" description="Helical" evidence="7">
    <location>
        <begin position="298"/>
        <end position="319"/>
    </location>
</feature>
<dbReference type="RefSeq" id="WP_317747104.1">
    <property type="nucleotide sequence ID" value="NZ_JAWLUP010000016.1"/>
</dbReference>
<dbReference type="InterPro" id="IPR050171">
    <property type="entry name" value="MFS_Transporters"/>
</dbReference>
<keyword evidence="5 7" id="KW-1133">Transmembrane helix</keyword>
<evidence type="ECO:0000256" key="4">
    <source>
        <dbReference type="ARBA" id="ARBA00022692"/>
    </source>
</evidence>
<evidence type="ECO:0000256" key="7">
    <source>
        <dbReference type="SAM" id="Phobius"/>
    </source>
</evidence>
<evidence type="ECO:0000256" key="1">
    <source>
        <dbReference type="ARBA" id="ARBA00004651"/>
    </source>
</evidence>
<dbReference type="GO" id="GO:0022857">
    <property type="term" value="F:transmembrane transporter activity"/>
    <property type="evidence" value="ECO:0007669"/>
    <property type="project" value="InterPro"/>
</dbReference>
<feature type="transmembrane region" description="Helical" evidence="7">
    <location>
        <begin position="400"/>
        <end position="421"/>
    </location>
</feature>
<dbReference type="PROSITE" id="PS50850">
    <property type="entry name" value="MFS"/>
    <property type="match status" value="1"/>
</dbReference>
<feature type="domain" description="Major facilitator superfamily (MFS) profile" evidence="8">
    <location>
        <begin position="25"/>
        <end position="426"/>
    </location>
</feature>
<dbReference type="GO" id="GO:0005886">
    <property type="term" value="C:plasma membrane"/>
    <property type="evidence" value="ECO:0007669"/>
    <property type="project" value="UniProtKB-SubCell"/>
</dbReference>
<evidence type="ECO:0000256" key="5">
    <source>
        <dbReference type="ARBA" id="ARBA00022989"/>
    </source>
</evidence>
<comment type="subcellular location">
    <subcellularLocation>
        <location evidence="1">Cell membrane</location>
        <topology evidence="1">Multi-pass membrane protein</topology>
    </subcellularLocation>
</comment>
<sequence length="436" mass="45813">MPPPSPSSPTRFQGVFPRARALPPPVKLLLSSMVLFNVGFYLVVPFLAVHLSDDLGFAGWAVGLVLGLRMFSQQGMFFLGGSVADRFGVRPAVLVGIAIRVVGFLVLGFSDTMIAVVVGVLLIGVAAALFAPAVESANAVYGRKLQEQGVMRRTDLFAMEQMCSRTGTVIGPALGAVLLAFPFSWTAVTAAMLFAAMWVGFYRWLPADDDAAVAVREATTLRFVWRSVLTNKSFLVFAGLCSFQLLAYSQLYLMLPDQLERGLGSQAALGWFYVGAAVFVIVGQTPTVACAHRIGHRAAILGGLTLIAVSFLAPVAGAGQAAAPLIQIVLLAVWVVVLHLGQMLMIPPMRDTIGALAGETNLGAHFGMLNTIGGVLCLLGSLAVGAIFDLVDLGRVPAATSWVAVSAAVFAATAALAVWTARAGAVRAIMPRRVSG</sequence>
<protein>
    <submittedName>
        <fullName evidence="9">MFS transporter</fullName>
    </submittedName>
</protein>
<keyword evidence="3" id="KW-1003">Cell membrane</keyword>
<feature type="transmembrane region" description="Helical" evidence="7">
    <location>
        <begin position="55"/>
        <end position="71"/>
    </location>
</feature>
<feature type="transmembrane region" description="Helical" evidence="7">
    <location>
        <begin position="28"/>
        <end position="49"/>
    </location>
</feature>
<name>A0AAE5A6U1_9NOCA</name>
<dbReference type="InterPro" id="IPR011701">
    <property type="entry name" value="MFS"/>
</dbReference>
<feature type="transmembrane region" description="Helical" evidence="7">
    <location>
        <begin position="234"/>
        <end position="251"/>
    </location>
</feature>
<feature type="transmembrane region" description="Helical" evidence="7">
    <location>
        <begin position="325"/>
        <end position="346"/>
    </location>
</feature>
<keyword evidence="2" id="KW-0813">Transport</keyword>
<evidence type="ECO:0000313" key="9">
    <source>
        <dbReference type="EMBL" id="MDV7264849.1"/>
    </source>
</evidence>
<dbReference type="AlphaFoldDB" id="A0AAE5A6U1"/>
<dbReference type="PANTHER" id="PTHR23517">
    <property type="entry name" value="RESISTANCE PROTEIN MDTM, PUTATIVE-RELATED-RELATED"/>
    <property type="match status" value="1"/>
</dbReference>
<reference evidence="9" key="1">
    <citation type="submission" date="2023-10" db="EMBL/GenBank/DDBJ databases">
        <title>Development of a sustainable strategy for remediation of hydrocarbon-contaminated territories based on the waste exchange concept.</title>
        <authorList>
            <person name="Krivoruchko A."/>
        </authorList>
    </citation>
    <scope>NUCLEOTIDE SEQUENCE</scope>
    <source>
        <strain evidence="9">IEGM 68</strain>
    </source>
</reference>
<accession>A0AAE5A6U1</accession>
<organism evidence="9 10">
    <name type="scientific">Rhodococcus oxybenzonivorans</name>
    <dbReference type="NCBI Taxonomy" id="1990687"/>
    <lineage>
        <taxon>Bacteria</taxon>
        <taxon>Bacillati</taxon>
        <taxon>Actinomycetota</taxon>
        <taxon>Actinomycetes</taxon>
        <taxon>Mycobacteriales</taxon>
        <taxon>Nocardiaceae</taxon>
        <taxon>Rhodococcus</taxon>
    </lineage>
</organism>
<proteinExistence type="predicted"/>
<dbReference type="SUPFAM" id="SSF103473">
    <property type="entry name" value="MFS general substrate transporter"/>
    <property type="match status" value="1"/>
</dbReference>
<evidence type="ECO:0000256" key="6">
    <source>
        <dbReference type="ARBA" id="ARBA00023136"/>
    </source>
</evidence>
<evidence type="ECO:0000256" key="2">
    <source>
        <dbReference type="ARBA" id="ARBA00022448"/>
    </source>
</evidence>
<dbReference type="EMBL" id="JAWLUP010000016">
    <property type="protein sequence ID" value="MDV7264849.1"/>
    <property type="molecule type" value="Genomic_DNA"/>
</dbReference>
<dbReference type="InterPro" id="IPR020846">
    <property type="entry name" value="MFS_dom"/>
</dbReference>
<dbReference type="Proteomes" id="UP001185863">
    <property type="component" value="Unassembled WGS sequence"/>
</dbReference>
<feature type="transmembrane region" description="Helical" evidence="7">
    <location>
        <begin position="92"/>
        <end position="110"/>
    </location>
</feature>
<evidence type="ECO:0000259" key="8">
    <source>
        <dbReference type="PROSITE" id="PS50850"/>
    </source>
</evidence>